<dbReference type="PANTHER" id="PTHR38663">
    <property type="match status" value="1"/>
</dbReference>
<evidence type="ECO:0000256" key="9">
    <source>
        <dbReference type="ARBA" id="ARBA00047598"/>
    </source>
</evidence>
<dbReference type="InterPro" id="IPR025700">
    <property type="entry name" value="Lys/Orn_oxygenase"/>
</dbReference>
<dbReference type="EMBL" id="JBFCZG010000002">
    <property type="protein sequence ID" value="KAL3425939.1"/>
    <property type="molecule type" value="Genomic_DNA"/>
</dbReference>
<evidence type="ECO:0000256" key="5">
    <source>
        <dbReference type="ARBA" id="ARBA00022630"/>
    </source>
</evidence>
<evidence type="ECO:0000256" key="1">
    <source>
        <dbReference type="ARBA" id="ARBA00001974"/>
    </source>
</evidence>
<keyword evidence="8" id="KW-0560">Oxidoreductase</keyword>
<name>A0ABR4PRE7_9HELO</name>
<evidence type="ECO:0000313" key="12">
    <source>
        <dbReference type="Proteomes" id="UP001629113"/>
    </source>
</evidence>
<accession>A0ABR4PRE7</accession>
<evidence type="ECO:0000256" key="3">
    <source>
        <dbReference type="ARBA" id="ARBA00007588"/>
    </source>
</evidence>
<evidence type="ECO:0000256" key="10">
    <source>
        <dbReference type="ARBA" id="ARBA00049248"/>
    </source>
</evidence>
<comment type="similarity">
    <text evidence="3">Belongs to the lysine N(6)-hydroxylase/L-ornithine N(5)-oxygenase family.</text>
</comment>
<dbReference type="EC" id="1.14.13.196" evidence="4"/>
<comment type="catalytic activity">
    <reaction evidence="10">
        <text>L-ornithine + NADH + O2 = N(5)-hydroxy-L-ornithine + NAD(+) + H2O</text>
        <dbReference type="Rhea" id="RHEA:41512"/>
        <dbReference type="ChEBI" id="CHEBI:15377"/>
        <dbReference type="ChEBI" id="CHEBI:15379"/>
        <dbReference type="ChEBI" id="CHEBI:46911"/>
        <dbReference type="ChEBI" id="CHEBI:57540"/>
        <dbReference type="ChEBI" id="CHEBI:57945"/>
        <dbReference type="ChEBI" id="CHEBI:78275"/>
        <dbReference type="EC" id="1.14.13.196"/>
    </reaction>
</comment>
<keyword evidence="6" id="KW-0274">FAD</keyword>
<proteinExistence type="inferred from homology"/>
<dbReference type="Gene3D" id="3.50.50.60">
    <property type="entry name" value="FAD/NAD(P)-binding domain"/>
    <property type="match status" value="2"/>
</dbReference>
<evidence type="ECO:0000256" key="7">
    <source>
        <dbReference type="ARBA" id="ARBA00022857"/>
    </source>
</evidence>
<keyword evidence="7" id="KW-0521">NADP</keyword>
<dbReference type="PANTHER" id="PTHR38663:SF1">
    <property type="entry name" value="L-ORNITHINE N(5)-MONOOXYGENASE"/>
    <property type="match status" value="1"/>
</dbReference>
<keyword evidence="12" id="KW-1185">Reference proteome</keyword>
<dbReference type="Gene3D" id="3.30.9.10">
    <property type="entry name" value="D-Amino Acid Oxidase, subunit A, domain 2"/>
    <property type="match status" value="1"/>
</dbReference>
<dbReference type="InterPro" id="IPR036188">
    <property type="entry name" value="FAD/NAD-bd_sf"/>
</dbReference>
<dbReference type="Pfam" id="PF13434">
    <property type="entry name" value="Lys_Orn_oxgnase"/>
    <property type="match status" value="1"/>
</dbReference>
<comment type="cofactor">
    <cofactor evidence="1">
        <name>FAD</name>
        <dbReference type="ChEBI" id="CHEBI:57692"/>
    </cofactor>
</comment>
<keyword evidence="5" id="KW-0285">Flavoprotein</keyword>
<dbReference type="SUPFAM" id="SSF51905">
    <property type="entry name" value="FAD/NAD(P)-binding domain"/>
    <property type="match status" value="1"/>
</dbReference>
<sequence>MDYDGEIYDVLIVGAGPCGLAVAARLAETTPSALFTDSEHQRYHWMKKHNLQTRKAQRVSRRANTACDRLVTGKCHAHTPRLKLAVLDAASAQWMGSWDRKFDDLSISHLRSPMFFHPDPRDRDGLLGYAYLEKREKELVEIKGVVGKGLSKHQRKLKSKKNSGKQEVSYLDERDRNDYFRPSASLFKHYCGDIVSRYQLHNVVQKAEVESVAYDESKSLFTVHTSAGVKRSQIVVFAVGAALKPALPCDCTLDAAGSVTHAFKQDKVGLPRHVLAKIERGAPTNVVVVGGGLTSAQIVDMAVRAGVTKVWHLMRGPLKGAAFFCSLLLISLGYPVLGARLRFACDGSLVSY</sequence>
<dbReference type="Proteomes" id="UP001629113">
    <property type="component" value="Unassembled WGS sequence"/>
</dbReference>
<comment type="pathway">
    <text evidence="2">Siderophore biosynthesis.</text>
</comment>
<gene>
    <name evidence="11" type="ORF">PVAG01_02730</name>
</gene>
<comment type="catalytic activity">
    <reaction evidence="9">
        <text>L-ornithine + NADPH + O2 = N(5)-hydroxy-L-ornithine + NADP(+) + H2O</text>
        <dbReference type="Rhea" id="RHEA:41508"/>
        <dbReference type="ChEBI" id="CHEBI:15377"/>
        <dbReference type="ChEBI" id="CHEBI:15379"/>
        <dbReference type="ChEBI" id="CHEBI:46911"/>
        <dbReference type="ChEBI" id="CHEBI:57783"/>
        <dbReference type="ChEBI" id="CHEBI:58349"/>
        <dbReference type="ChEBI" id="CHEBI:78275"/>
        <dbReference type="EC" id="1.14.13.196"/>
    </reaction>
</comment>
<evidence type="ECO:0000313" key="11">
    <source>
        <dbReference type="EMBL" id="KAL3425939.1"/>
    </source>
</evidence>
<evidence type="ECO:0000256" key="6">
    <source>
        <dbReference type="ARBA" id="ARBA00022827"/>
    </source>
</evidence>
<evidence type="ECO:0000256" key="8">
    <source>
        <dbReference type="ARBA" id="ARBA00023002"/>
    </source>
</evidence>
<evidence type="ECO:0000256" key="2">
    <source>
        <dbReference type="ARBA" id="ARBA00004924"/>
    </source>
</evidence>
<protein>
    <recommendedName>
        <fullName evidence="4">L-ornithine N(5)-monooxygenase [NAD(P)H]</fullName>
        <ecNumber evidence="4">1.14.13.196</ecNumber>
    </recommendedName>
</protein>
<reference evidence="11 12" key="1">
    <citation type="submission" date="2024-06" db="EMBL/GenBank/DDBJ databases">
        <title>Complete genome of Phlyctema vagabunda strain 19-DSS-EL-015.</title>
        <authorList>
            <person name="Fiorenzani C."/>
        </authorList>
    </citation>
    <scope>NUCLEOTIDE SEQUENCE [LARGE SCALE GENOMIC DNA]</scope>
    <source>
        <strain evidence="11 12">19-DSS-EL-015</strain>
    </source>
</reference>
<evidence type="ECO:0000256" key="4">
    <source>
        <dbReference type="ARBA" id="ARBA00012881"/>
    </source>
</evidence>
<organism evidence="11 12">
    <name type="scientific">Phlyctema vagabunda</name>
    <dbReference type="NCBI Taxonomy" id="108571"/>
    <lineage>
        <taxon>Eukaryota</taxon>
        <taxon>Fungi</taxon>
        <taxon>Dikarya</taxon>
        <taxon>Ascomycota</taxon>
        <taxon>Pezizomycotina</taxon>
        <taxon>Leotiomycetes</taxon>
        <taxon>Helotiales</taxon>
        <taxon>Dermateaceae</taxon>
        <taxon>Phlyctema</taxon>
    </lineage>
</organism>
<comment type="caution">
    <text evidence="11">The sequence shown here is derived from an EMBL/GenBank/DDBJ whole genome shotgun (WGS) entry which is preliminary data.</text>
</comment>